<proteinExistence type="predicted"/>
<feature type="region of interest" description="Disordered" evidence="2">
    <location>
        <begin position="482"/>
        <end position="599"/>
    </location>
</feature>
<dbReference type="STRING" id="69332.A0A388LZJ1"/>
<reference evidence="3 4" key="1">
    <citation type="journal article" date="2018" name="Cell">
        <title>The Chara Genome: Secondary Complexity and Implications for Plant Terrestrialization.</title>
        <authorList>
            <person name="Nishiyama T."/>
            <person name="Sakayama H."/>
            <person name="Vries J.D."/>
            <person name="Buschmann H."/>
            <person name="Saint-Marcoux D."/>
            <person name="Ullrich K.K."/>
            <person name="Haas F.B."/>
            <person name="Vanderstraeten L."/>
            <person name="Becker D."/>
            <person name="Lang D."/>
            <person name="Vosolsobe S."/>
            <person name="Rombauts S."/>
            <person name="Wilhelmsson P.K.I."/>
            <person name="Janitza P."/>
            <person name="Kern R."/>
            <person name="Heyl A."/>
            <person name="Rumpler F."/>
            <person name="Villalobos L.I.A.C."/>
            <person name="Clay J.M."/>
            <person name="Skokan R."/>
            <person name="Toyoda A."/>
            <person name="Suzuki Y."/>
            <person name="Kagoshima H."/>
            <person name="Schijlen E."/>
            <person name="Tajeshwar N."/>
            <person name="Catarino B."/>
            <person name="Hetherington A.J."/>
            <person name="Saltykova A."/>
            <person name="Bonnot C."/>
            <person name="Breuninger H."/>
            <person name="Symeonidi A."/>
            <person name="Radhakrishnan G.V."/>
            <person name="Van Nieuwerburgh F."/>
            <person name="Deforce D."/>
            <person name="Chang C."/>
            <person name="Karol K.G."/>
            <person name="Hedrich R."/>
            <person name="Ulvskov P."/>
            <person name="Glockner G."/>
            <person name="Delwiche C.F."/>
            <person name="Petrasek J."/>
            <person name="Van de Peer Y."/>
            <person name="Friml J."/>
            <person name="Beilby M."/>
            <person name="Dolan L."/>
            <person name="Kohara Y."/>
            <person name="Sugano S."/>
            <person name="Fujiyama A."/>
            <person name="Delaux P.-M."/>
            <person name="Quint M."/>
            <person name="TheiBen G."/>
            <person name="Hagemann M."/>
            <person name="Harholt J."/>
            <person name="Dunand C."/>
            <person name="Zachgo S."/>
            <person name="Langdale J."/>
            <person name="Maumus F."/>
            <person name="Straeten D.V.D."/>
            <person name="Gould S.B."/>
            <person name="Rensing S.A."/>
        </authorList>
    </citation>
    <scope>NUCLEOTIDE SEQUENCE [LARGE SCALE GENOMIC DNA]</scope>
    <source>
        <strain evidence="3 4">S276</strain>
    </source>
</reference>
<gene>
    <name evidence="3" type="ORF">CBR_g45805</name>
</gene>
<evidence type="ECO:0000256" key="2">
    <source>
        <dbReference type="SAM" id="MobiDB-lite"/>
    </source>
</evidence>
<protein>
    <submittedName>
        <fullName evidence="3">Uncharacterized protein</fullName>
    </submittedName>
</protein>
<sequence>MRRGTTLINALIHVGWGRSTSPRHPPALATSFDPIHSKVAEIGKSVVVCQYVEKEQQKKAAKERKKQERKEAEEGEVNELREMELRKRRKEEKARKEAERNEEINENLDLKVAVRVGELRNDVREDVQLEIREAINELCKAAAKGKQKVAHPTSSGTGSSGSSSETEEFSKRTKNLSINEKRKRGEEPVFEDSPPMESPPKRTPRRAGKPANLTTRMTRSKARKDNATTPRKTPASIRFPYNGKFEAIFDIAAHRTKKAYGTYEDEDPETTDDVPKENVVEGDGFRRWRNLCGNVPQILEQDLSDVMVGSSGSQYGELTMDLVLRTKEMYDGLVLTPLDRNPGKTVVMCPTTYYEAMMHTFVLNSGYRVIQQPECEVLREIREDVCRVGLMKFARWDYKGRIGNAYVIPKHKDPSRYRPICPTFVEPMVRTGKVVARGLNFMLNRLPKGCHLNLPAVSQLTDALGMINGNSTPFLHITAKASWTSQQKRPDSGMEHEEEEEEEEEEKGEGGGGRRRAGEGGGGGGGEGDKGKGGGKGQGEKEKVEEEEEEEEEEENKKGEEEEEEEKVQEKAEKQDEEEVEEEEVEEEEVAFTRRMPSP</sequence>
<dbReference type="Gramene" id="GBG87652">
    <property type="protein sequence ID" value="GBG87652"/>
    <property type="gene ID" value="CBR_g45805"/>
</dbReference>
<organism evidence="3 4">
    <name type="scientific">Chara braunii</name>
    <name type="common">Braun's stonewort</name>
    <dbReference type="NCBI Taxonomy" id="69332"/>
    <lineage>
        <taxon>Eukaryota</taxon>
        <taxon>Viridiplantae</taxon>
        <taxon>Streptophyta</taxon>
        <taxon>Charophyceae</taxon>
        <taxon>Charales</taxon>
        <taxon>Characeae</taxon>
        <taxon>Chara</taxon>
    </lineage>
</organism>
<evidence type="ECO:0000256" key="1">
    <source>
        <dbReference type="SAM" id="Coils"/>
    </source>
</evidence>
<keyword evidence="1" id="KW-0175">Coiled coil</keyword>
<evidence type="ECO:0000313" key="4">
    <source>
        <dbReference type="Proteomes" id="UP000265515"/>
    </source>
</evidence>
<dbReference type="AlphaFoldDB" id="A0A388LZJ1"/>
<feature type="compositionally biased region" description="Basic and acidic residues" evidence="2">
    <location>
        <begin position="527"/>
        <end position="544"/>
    </location>
</feature>
<comment type="caution">
    <text evidence="3">The sequence shown here is derived from an EMBL/GenBank/DDBJ whole genome shotgun (WGS) entry which is preliminary data.</text>
</comment>
<feature type="region of interest" description="Disordered" evidence="2">
    <location>
        <begin position="144"/>
        <end position="237"/>
    </location>
</feature>
<dbReference type="EMBL" id="BFEA01000625">
    <property type="protein sequence ID" value="GBG87652.1"/>
    <property type="molecule type" value="Genomic_DNA"/>
</dbReference>
<dbReference type="Proteomes" id="UP000265515">
    <property type="component" value="Unassembled WGS sequence"/>
</dbReference>
<feature type="compositionally biased region" description="Acidic residues" evidence="2">
    <location>
        <begin position="575"/>
        <end position="590"/>
    </location>
</feature>
<feature type="coiled-coil region" evidence="1">
    <location>
        <begin position="51"/>
        <end position="111"/>
    </location>
</feature>
<feature type="compositionally biased region" description="Low complexity" evidence="2">
    <location>
        <begin position="153"/>
        <end position="164"/>
    </location>
</feature>
<keyword evidence="4" id="KW-1185">Reference proteome</keyword>
<accession>A0A388LZJ1</accession>
<feature type="compositionally biased region" description="Acidic residues" evidence="2">
    <location>
        <begin position="545"/>
        <end position="554"/>
    </location>
</feature>
<name>A0A388LZJ1_CHABU</name>
<feature type="compositionally biased region" description="Acidic residues" evidence="2">
    <location>
        <begin position="496"/>
        <end position="507"/>
    </location>
</feature>
<evidence type="ECO:0000313" key="3">
    <source>
        <dbReference type="EMBL" id="GBG87652.1"/>
    </source>
</evidence>